<comment type="caution">
    <text evidence="1">The sequence shown here is derived from an EMBL/GenBank/DDBJ whole genome shotgun (WGS) entry which is preliminary data.</text>
</comment>
<proteinExistence type="predicted"/>
<accession>A0ACB8QMP9</accession>
<protein>
    <submittedName>
        <fullName evidence="1">Uncharacterized protein</fullName>
    </submittedName>
</protein>
<dbReference type="EMBL" id="MU273527">
    <property type="protein sequence ID" value="KAI0033116.1"/>
    <property type="molecule type" value="Genomic_DNA"/>
</dbReference>
<evidence type="ECO:0000313" key="2">
    <source>
        <dbReference type="Proteomes" id="UP000814128"/>
    </source>
</evidence>
<dbReference type="Proteomes" id="UP000814128">
    <property type="component" value="Unassembled WGS sequence"/>
</dbReference>
<evidence type="ECO:0000313" key="1">
    <source>
        <dbReference type="EMBL" id="KAI0033116.1"/>
    </source>
</evidence>
<gene>
    <name evidence="1" type="ORF">K488DRAFT_48378</name>
</gene>
<reference evidence="1" key="2">
    <citation type="journal article" date="2022" name="New Phytol.">
        <title>Evolutionary transition to the ectomycorrhizal habit in the genomes of a hyperdiverse lineage of mushroom-forming fungi.</title>
        <authorList>
            <person name="Looney B."/>
            <person name="Miyauchi S."/>
            <person name="Morin E."/>
            <person name="Drula E."/>
            <person name="Courty P.E."/>
            <person name="Kohler A."/>
            <person name="Kuo A."/>
            <person name="LaButti K."/>
            <person name="Pangilinan J."/>
            <person name="Lipzen A."/>
            <person name="Riley R."/>
            <person name="Andreopoulos W."/>
            <person name="He G."/>
            <person name="Johnson J."/>
            <person name="Nolan M."/>
            <person name="Tritt A."/>
            <person name="Barry K.W."/>
            <person name="Grigoriev I.V."/>
            <person name="Nagy L.G."/>
            <person name="Hibbett D."/>
            <person name="Henrissat B."/>
            <person name="Matheny P.B."/>
            <person name="Labbe J."/>
            <person name="Martin F.M."/>
        </authorList>
    </citation>
    <scope>NUCLEOTIDE SEQUENCE</scope>
    <source>
        <strain evidence="1">EC-137</strain>
    </source>
</reference>
<sequence>MPPAPAGPRPPAPAPPREKRPWRPPTPPGPTLRQRVEAAERARGWRCDDVSCGAGPSDEEPVPARELARVGVRPLPGVGGERVCAHAFHLPCLVQAERVAGWGSSEQEGEQEQEQEERDGMIVVACPVCRAVGGIERAEWEEGVRLLDAE</sequence>
<reference evidence="1" key="1">
    <citation type="submission" date="2021-02" db="EMBL/GenBank/DDBJ databases">
        <authorList>
            <consortium name="DOE Joint Genome Institute"/>
            <person name="Ahrendt S."/>
            <person name="Looney B.P."/>
            <person name="Miyauchi S."/>
            <person name="Morin E."/>
            <person name="Drula E."/>
            <person name="Courty P.E."/>
            <person name="Chicoki N."/>
            <person name="Fauchery L."/>
            <person name="Kohler A."/>
            <person name="Kuo A."/>
            <person name="Labutti K."/>
            <person name="Pangilinan J."/>
            <person name="Lipzen A."/>
            <person name="Riley R."/>
            <person name="Andreopoulos W."/>
            <person name="He G."/>
            <person name="Johnson J."/>
            <person name="Barry K.W."/>
            <person name="Grigoriev I.V."/>
            <person name="Nagy L."/>
            <person name="Hibbett D."/>
            <person name="Henrissat B."/>
            <person name="Matheny P.B."/>
            <person name="Labbe J."/>
            <person name="Martin F."/>
        </authorList>
    </citation>
    <scope>NUCLEOTIDE SEQUENCE</scope>
    <source>
        <strain evidence="1">EC-137</strain>
    </source>
</reference>
<keyword evidence="2" id="KW-1185">Reference proteome</keyword>
<organism evidence="1 2">
    <name type="scientific">Vararia minispora EC-137</name>
    <dbReference type="NCBI Taxonomy" id="1314806"/>
    <lineage>
        <taxon>Eukaryota</taxon>
        <taxon>Fungi</taxon>
        <taxon>Dikarya</taxon>
        <taxon>Basidiomycota</taxon>
        <taxon>Agaricomycotina</taxon>
        <taxon>Agaricomycetes</taxon>
        <taxon>Russulales</taxon>
        <taxon>Lachnocladiaceae</taxon>
        <taxon>Vararia</taxon>
    </lineage>
</organism>
<name>A0ACB8QMP9_9AGAM</name>